<evidence type="ECO:0000256" key="6">
    <source>
        <dbReference type="ARBA" id="ARBA00023098"/>
    </source>
</evidence>
<accession>A0A1E3XD72</accession>
<dbReference type="EC" id="3.1.4.4" evidence="3"/>
<dbReference type="InterPro" id="IPR025202">
    <property type="entry name" value="PLD-like_dom"/>
</dbReference>
<dbReference type="PANTHER" id="PTHR43856">
    <property type="entry name" value="CARDIOLIPIN HYDROLASE"/>
    <property type="match status" value="1"/>
</dbReference>
<evidence type="ECO:0000256" key="3">
    <source>
        <dbReference type="ARBA" id="ARBA00012027"/>
    </source>
</evidence>
<comment type="caution">
    <text evidence="8">The sequence shown here is derived from an EMBL/GenBank/DDBJ whole genome shotgun (WGS) entry which is preliminary data.</text>
</comment>
<dbReference type="SUPFAM" id="SSF56024">
    <property type="entry name" value="Phospholipase D/nuclease"/>
    <property type="match status" value="1"/>
</dbReference>
<dbReference type="PANTHER" id="PTHR43856:SF1">
    <property type="entry name" value="MITOCHONDRIAL CARDIOLIPIN HYDROLASE"/>
    <property type="match status" value="1"/>
</dbReference>
<dbReference type="InterPro" id="IPR051406">
    <property type="entry name" value="PLD_domain"/>
</dbReference>
<feature type="domain" description="PLD phosphodiesterase" evidence="7">
    <location>
        <begin position="127"/>
        <end position="154"/>
    </location>
</feature>
<evidence type="ECO:0000313" key="9">
    <source>
        <dbReference type="Proteomes" id="UP000094056"/>
    </source>
</evidence>
<protein>
    <recommendedName>
        <fullName evidence="3">phospholipase D</fullName>
        <ecNumber evidence="3">3.1.4.4</ecNumber>
    </recommendedName>
</protein>
<gene>
    <name evidence="8" type="ORF">SCARUB_01248</name>
</gene>
<dbReference type="Pfam" id="PF13091">
    <property type="entry name" value="PLDc_2"/>
    <property type="match status" value="1"/>
</dbReference>
<dbReference type="GO" id="GO:0016042">
    <property type="term" value="P:lipid catabolic process"/>
    <property type="evidence" value="ECO:0007669"/>
    <property type="project" value="UniProtKB-KW"/>
</dbReference>
<dbReference type="Proteomes" id="UP000094056">
    <property type="component" value="Unassembled WGS sequence"/>
</dbReference>
<keyword evidence="4" id="KW-0378">Hydrolase</keyword>
<dbReference type="EMBL" id="MAYW01000024">
    <property type="protein sequence ID" value="ODS33585.1"/>
    <property type="molecule type" value="Genomic_DNA"/>
</dbReference>
<proteinExistence type="inferred from homology"/>
<dbReference type="GO" id="GO:0006793">
    <property type="term" value="P:phosphorus metabolic process"/>
    <property type="evidence" value="ECO:0007669"/>
    <property type="project" value="UniProtKB-ARBA"/>
</dbReference>
<sequence length="185" mass="21277">MPLIIFSILSLLLDVKPAYSLPADDVIPLVDEEYYPQVHKALTNAKKSILCVMFMAKLDPKHTGGDEYQLVLDLINAHKRGVNVQVIFDQNVKFWEKGKKRNVIEKKSEYAYKLLSRNGVPVFYDDENKVTHNKILVIDKYITIIGSTNWTYGALRKNHEASVMIKSKSVARAFEKKLEKIEKEH</sequence>
<comment type="similarity">
    <text evidence="2">Belongs to the phospholipase D family.</text>
</comment>
<evidence type="ECO:0000313" key="8">
    <source>
        <dbReference type="EMBL" id="ODS33585.1"/>
    </source>
</evidence>
<evidence type="ECO:0000256" key="5">
    <source>
        <dbReference type="ARBA" id="ARBA00022963"/>
    </source>
</evidence>
<organism evidence="8 9">
    <name type="scientific">Candidatus Scalindua rubra</name>
    <dbReference type="NCBI Taxonomy" id="1872076"/>
    <lineage>
        <taxon>Bacteria</taxon>
        <taxon>Pseudomonadati</taxon>
        <taxon>Planctomycetota</taxon>
        <taxon>Candidatus Brocadiia</taxon>
        <taxon>Candidatus Brocadiales</taxon>
        <taxon>Candidatus Scalinduaceae</taxon>
        <taxon>Candidatus Scalindua</taxon>
    </lineage>
</organism>
<dbReference type="InterPro" id="IPR001736">
    <property type="entry name" value="PLipase_D/transphosphatidylase"/>
</dbReference>
<comment type="catalytic activity">
    <reaction evidence="1">
        <text>a 1,2-diacyl-sn-glycero-3-phosphocholine + H2O = a 1,2-diacyl-sn-glycero-3-phosphate + choline + H(+)</text>
        <dbReference type="Rhea" id="RHEA:14445"/>
        <dbReference type="ChEBI" id="CHEBI:15354"/>
        <dbReference type="ChEBI" id="CHEBI:15377"/>
        <dbReference type="ChEBI" id="CHEBI:15378"/>
        <dbReference type="ChEBI" id="CHEBI:57643"/>
        <dbReference type="ChEBI" id="CHEBI:58608"/>
        <dbReference type="EC" id="3.1.4.4"/>
    </reaction>
</comment>
<evidence type="ECO:0000259" key="7">
    <source>
        <dbReference type="PROSITE" id="PS50035"/>
    </source>
</evidence>
<dbReference type="GO" id="GO:0004630">
    <property type="term" value="F:phospholipase D activity"/>
    <property type="evidence" value="ECO:0007669"/>
    <property type="project" value="UniProtKB-EC"/>
</dbReference>
<dbReference type="GO" id="GO:0016891">
    <property type="term" value="F:RNA endonuclease activity producing 5'-phosphomonoesters, hydrolytic mechanism"/>
    <property type="evidence" value="ECO:0007669"/>
    <property type="project" value="TreeGrafter"/>
</dbReference>
<name>A0A1E3XD72_9BACT</name>
<keyword evidence="6" id="KW-0443">Lipid metabolism</keyword>
<evidence type="ECO:0000256" key="1">
    <source>
        <dbReference type="ARBA" id="ARBA00000798"/>
    </source>
</evidence>
<dbReference type="SMART" id="SM00155">
    <property type="entry name" value="PLDc"/>
    <property type="match status" value="1"/>
</dbReference>
<dbReference type="Gene3D" id="3.30.870.10">
    <property type="entry name" value="Endonuclease Chain A"/>
    <property type="match status" value="1"/>
</dbReference>
<keyword evidence="5" id="KW-0442">Lipid degradation</keyword>
<evidence type="ECO:0000256" key="2">
    <source>
        <dbReference type="ARBA" id="ARBA00008664"/>
    </source>
</evidence>
<dbReference type="PROSITE" id="PS50035">
    <property type="entry name" value="PLD"/>
    <property type="match status" value="1"/>
</dbReference>
<reference evidence="8 9" key="1">
    <citation type="submission" date="2016-07" db="EMBL/GenBank/DDBJ databases">
        <title>Draft genome of Scalindua rubra, obtained from a brine-seawater interface in the Red Sea, sheds light on salt adaptation in anammox bacteria.</title>
        <authorList>
            <person name="Speth D.R."/>
            <person name="Lagkouvardos I."/>
            <person name="Wang Y."/>
            <person name="Qian P.-Y."/>
            <person name="Dutilh B.E."/>
            <person name="Jetten M.S."/>
        </authorList>
    </citation>
    <scope>NUCLEOTIDE SEQUENCE [LARGE SCALE GENOMIC DNA]</scope>
    <source>
        <strain evidence="8">BSI-1</strain>
    </source>
</reference>
<evidence type="ECO:0000256" key="4">
    <source>
        <dbReference type="ARBA" id="ARBA00022801"/>
    </source>
</evidence>
<dbReference type="AlphaFoldDB" id="A0A1E3XD72"/>